<evidence type="ECO:0000256" key="1">
    <source>
        <dbReference type="ARBA" id="ARBA00007613"/>
    </source>
</evidence>
<comment type="similarity">
    <text evidence="1">Belongs to the outer membrane factor (OMF) (TC 1.B.17) family.</text>
</comment>
<organism evidence="4 5">
    <name type="scientific">Sulfuriferula plumbiphila</name>
    <dbReference type="NCBI Taxonomy" id="171865"/>
    <lineage>
        <taxon>Bacteria</taxon>
        <taxon>Pseudomonadati</taxon>
        <taxon>Pseudomonadota</taxon>
        <taxon>Betaproteobacteria</taxon>
        <taxon>Nitrosomonadales</taxon>
        <taxon>Sulfuricellaceae</taxon>
        <taxon>Sulfuriferula</taxon>
    </lineage>
</organism>
<keyword evidence="3" id="KW-0732">Signal</keyword>
<feature type="coiled-coil region" evidence="2">
    <location>
        <begin position="344"/>
        <end position="371"/>
    </location>
</feature>
<dbReference type="SUPFAM" id="SSF56954">
    <property type="entry name" value="Outer membrane efflux proteins (OEP)"/>
    <property type="match status" value="1"/>
</dbReference>
<protein>
    <submittedName>
        <fullName evidence="4">Cellobiose phosphorylase</fullName>
    </submittedName>
</protein>
<dbReference type="InterPro" id="IPR003423">
    <property type="entry name" value="OMP_efflux"/>
</dbReference>
<dbReference type="EMBL" id="BKAD01000022">
    <property type="protein sequence ID" value="GEP31028.1"/>
    <property type="molecule type" value="Genomic_DNA"/>
</dbReference>
<sequence>MSSPCINRASWRLLIFLIGSTLLGGLSQTANAAGMTRLQAIDIAVQSNKDLQAARYTVEQARARLLQAGLPPNPRLDIAARNDLIFRNQGEYAASIGISQQFSVVGRIAHQKEVARVDVALALAEIRQAELKLAGDVTSRFYRILALNRQIEVRERLMDVDQKLVLGTRNRFKAAEVSELDVNTAQLELQRLTQERALLLSQRITQLAQLNQLLGRPATQAIALNDALPASDSLPSLANQQRQALSSRPDLRFALLSANRAQANQALARVQRWEDWTVGVVLEQSHLVIDGGPSQGSSRALGLSLSIPLPLRNKNQGNIAEAAATEAQAYTRIEALKLSIGNEVASTYAETERLQQALSEYQRNMLALSARNVRLALQGYNQGLIPVGDVVRIQRQQGELNIAYLDTLDQYLQALARLHIATGDYAGYVPEQKTP</sequence>
<dbReference type="Pfam" id="PF02321">
    <property type="entry name" value="OEP"/>
    <property type="match status" value="2"/>
</dbReference>
<evidence type="ECO:0000313" key="5">
    <source>
        <dbReference type="Proteomes" id="UP000321337"/>
    </source>
</evidence>
<dbReference type="PANTHER" id="PTHR30203:SF24">
    <property type="entry name" value="BLR4935 PROTEIN"/>
    <property type="match status" value="1"/>
</dbReference>
<proteinExistence type="inferred from homology"/>
<dbReference type="PANTHER" id="PTHR30203">
    <property type="entry name" value="OUTER MEMBRANE CATION EFFLUX PROTEIN"/>
    <property type="match status" value="1"/>
</dbReference>
<comment type="caution">
    <text evidence="4">The sequence shown here is derived from an EMBL/GenBank/DDBJ whole genome shotgun (WGS) entry which is preliminary data.</text>
</comment>
<feature type="signal peptide" evidence="3">
    <location>
        <begin position="1"/>
        <end position="32"/>
    </location>
</feature>
<dbReference type="InterPro" id="IPR010131">
    <property type="entry name" value="MdtP/NodT-like"/>
</dbReference>
<name>A0A512L969_9PROT</name>
<dbReference type="OrthoDB" id="9791261at2"/>
<dbReference type="Gene3D" id="1.20.1600.10">
    <property type="entry name" value="Outer membrane efflux proteins (OEP)"/>
    <property type="match status" value="1"/>
</dbReference>
<keyword evidence="2" id="KW-0175">Coiled coil</keyword>
<feature type="chain" id="PRO_5021762232" evidence="3">
    <location>
        <begin position="33"/>
        <end position="435"/>
    </location>
</feature>
<dbReference type="AlphaFoldDB" id="A0A512L969"/>
<keyword evidence="5" id="KW-1185">Reference proteome</keyword>
<evidence type="ECO:0000313" key="4">
    <source>
        <dbReference type="EMBL" id="GEP31028.1"/>
    </source>
</evidence>
<feature type="coiled-coil region" evidence="2">
    <location>
        <begin position="175"/>
        <end position="202"/>
    </location>
</feature>
<dbReference type="GO" id="GO:0015562">
    <property type="term" value="F:efflux transmembrane transporter activity"/>
    <property type="evidence" value="ECO:0007669"/>
    <property type="project" value="InterPro"/>
</dbReference>
<gene>
    <name evidence="4" type="ORF">TPL01_21660</name>
</gene>
<reference evidence="4 5" key="1">
    <citation type="submission" date="2019-07" db="EMBL/GenBank/DDBJ databases">
        <title>Whole genome shotgun sequence of Thiobacillus plumbophilus NBRC 107929.</title>
        <authorList>
            <person name="Hosoyama A."/>
            <person name="Uohara A."/>
            <person name="Ohji S."/>
            <person name="Ichikawa N."/>
        </authorList>
    </citation>
    <scope>NUCLEOTIDE SEQUENCE [LARGE SCALE GENOMIC DNA]</scope>
    <source>
        <strain evidence="4 5">NBRC 107929</strain>
    </source>
</reference>
<accession>A0A512L969</accession>
<evidence type="ECO:0000256" key="3">
    <source>
        <dbReference type="SAM" id="SignalP"/>
    </source>
</evidence>
<evidence type="ECO:0000256" key="2">
    <source>
        <dbReference type="SAM" id="Coils"/>
    </source>
</evidence>
<dbReference type="Proteomes" id="UP000321337">
    <property type="component" value="Unassembled WGS sequence"/>
</dbReference>